<sequence>MKNLQLISLLNTKLRNSVQSLRPIYFSKHSYDVVNTNQGTSSKFQNMTKIGESIPVDKKLVYKSSDSSLEPLTFLQTDCGEHVSLRLRPMPNDLSHASAKTSSKVIFHNNTIESPQIIDHRDRSSIPCHFDKNGSGAFRLNEEFQNELDNLAILSDIYKGSLLFLFTYYHERILIMFKKTAKPELDRLISFPEDNWDPLFLSMIFNLSVVSNHILLSQYNLLKYRKMILNRYDSDSNCNSGVNYHYQSLESLYNQYNKLFGSFWSKKYLIDILDSVIMKNNFTKKDFEKKNLKKDKKLKLLSSNIKIMNEFIIKSSLSILIENCLKVLKEKQKQNFPGLKENFKRVNRNFPFLTEVPFNKNIFSKIGNKFGSSILEDNLSLIKLFNQDNFLEVVKLFLINLNKDEQCKRFLSAEIFTPLLRIIILIHNDDDKFLFNNFSNTIKFWDFSRVINDVSVVQVLNKLIEWVFSNREKSIFISNKGRIAITKSVIDKIISDSIYVSLIPLNYSKIRYHLRKYIKIIDVFLNVIANPFNQRDYRLASGDYLDLIDYIQNTKLSVNNRNGNGKNCYNFQDLLYLHFEKQLILKLIKTKNLKIVQKIIRNPRIKDNFYEYMDQIQKSEAEIFESPYTSSRIKIASELLEQFSKKPTSIEKARGLMTSLLLKIRKSKRTEPYIKYIGSIGIGLLQNPHIDFRILRMCISYQKIVEREFNSTLGKKYLIELVSSYIRYCLKSKNINGGFLNFLFSLCKKYRVEEKHYQRWAKELEKIKFKSKRQAHWTTIEGQTYLKRQQRRQKKSALHPASYASLKKPL</sequence>
<dbReference type="InParanoid" id="A0A1D2VK25"/>
<feature type="compositionally biased region" description="Basic residues" evidence="1">
    <location>
        <begin position="788"/>
        <end position="797"/>
    </location>
</feature>
<dbReference type="Proteomes" id="UP000095038">
    <property type="component" value="Unassembled WGS sequence"/>
</dbReference>
<evidence type="ECO:0000313" key="2">
    <source>
        <dbReference type="EMBL" id="ODV61948.1"/>
    </source>
</evidence>
<evidence type="ECO:0000256" key="1">
    <source>
        <dbReference type="SAM" id="MobiDB-lite"/>
    </source>
</evidence>
<name>A0A1D2VK25_9ASCO</name>
<organism evidence="2 3">
    <name type="scientific">Ascoidea rubescens DSM 1968</name>
    <dbReference type="NCBI Taxonomy" id="1344418"/>
    <lineage>
        <taxon>Eukaryota</taxon>
        <taxon>Fungi</taxon>
        <taxon>Dikarya</taxon>
        <taxon>Ascomycota</taxon>
        <taxon>Saccharomycotina</taxon>
        <taxon>Saccharomycetes</taxon>
        <taxon>Ascoideaceae</taxon>
        <taxon>Ascoidea</taxon>
    </lineage>
</organism>
<proteinExistence type="predicted"/>
<feature type="region of interest" description="Disordered" evidence="1">
    <location>
        <begin position="788"/>
        <end position="810"/>
    </location>
</feature>
<protein>
    <submittedName>
        <fullName evidence="2">Uncharacterized protein</fullName>
    </submittedName>
</protein>
<dbReference type="GeneID" id="30965330"/>
<dbReference type="AlphaFoldDB" id="A0A1D2VK25"/>
<keyword evidence="3" id="KW-1185">Reference proteome</keyword>
<dbReference type="RefSeq" id="XP_020048255.1">
    <property type="nucleotide sequence ID" value="XM_020191694.1"/>
</dbReference>
<gene>
    <name evidence="2" type="ORF">ASCRUDRAFT_69660</name>
</gene>
<evidence type="ECO:0000313" key="3">
    <source>
        <dbReference type="Proteomes" id="UP000095038"/>
    </source>
</evidence>
<accession>A0A1D2VK25</accession>
<reference evidence="3" key="1">
    <citation type="submission" date="2016-05" db="EMBL/GenBank/DDBJ databases">
        <title>Comparative genomics of biotechnologically important yeasts.</title>
        <authorList>
            <consortium name="DOE Joint Genome Institute"/>
            <person name="Riley R."/>
            <person name="Haridas S."/>
            <person name="Wolfe K.H."/>
            <person name="Lopes M.R."/>
            <person name="Hittinger C.T."/>
            <person name="Goker M."/>
            <person name="Salamov A."/>
            <person name="Wisecaver J."/>
            <person name="Long T.M."/>
            <person name="Aerts A.L."/>
            <person name="Barry K."/>
            <person name="Choi C."/>
            <person name="Clum A."/>
            <person name="Coughlan A.Y."/>
            <person name="Deshpande S."/>
            <person name="Douglass A.P."/>
            <person name="Hanson S.J."/>
            <person name="Klenk H.-P."/>
            <person name="Labutti K."/>
            <person name="Lapidus A."/>
            <person name="Lindquist E."/>
            <person name="Lipzen A."/>
            <person name="Meier-Kolthoff J.P."/>
            <person name="Ohm R.A."/>
            <person name="Otillar R.P."/>
            <person name="Pangilinan J."/>
            <person name="Peng Y."/>
            <person name="Rokas A."/>
            <person name="Rosa C.A."/>
            <person name="Scheuner C."/>
            <person name="Sibirny A.A."/>
            <person name="Slot J.C."/>
            <person name="Stielow J.B."/>
            <person name="Sun H."/>
            <person name="Kurtzman C.P."/>
            <person name="Blackwell M."/>
            <person name="Grigoriev I.V."/>
            <person name="Jeffries T.W."/>
        </authorList>
    </citation>
    <scope>NUCLEOTIDE SEQUENCE [LARGE SCALE GENOMIC DNA]</scope>
    <source>
        <strain evidence="3">DSM 1968</strain>
    </source>
</reference>
<dbReference type="EMBL" id="KV454478">
    <property type="protein sequence ID" value="ODV61948.1"/>
    <property type="molecule type" value="Genomic_DNA"/>
</dbReference>